<feature type="domain" description="Tyr recombinase" evidence="6">
    <location>
        <begin position="185"/>
        <end position="382"/>
    </location>
</feature>
<keyword evidence="1" id="KW-0805">Transcription regulation</keyword>
<evidence type="ECO:0000256" key="2">
    <source>
        <dbReference type="ARBA" id="ARBA00023125"/>
    </source>
</evidence>
<accession>A0ABV9RF12</accession>
<dbReference type="PANTHER" id="PTHR30349:SF91">
    <property type="entry name" value="INTA PROTEIN"/>
    <property type="match status" value="1"/>
</dbReference>
<gene>
    <name evidence="7" type="ORF">ACFPEL_06985</name>
</gene>
<dbReference type="InterPro" id="IPR002104">
    <property type="entry name" value="Integrase_catalytic"/>
</dbReference>
<dbReference type="SUPFAM" id="SSF46785">
    <property type="entry name" value="Winged helix' DNA-binding domain"/>
    <property type="match status" value="1"/>
</dbReference>
<dbReference type="InterPro" id="IPR036390">
    <property type="entry name" value="WH_DNA-bd_sf"/>
</dbReference>
<dbReference type="PANTHER" id="PTHR30349">
    <property type="entry name" value="PHAGE INTEGRASE-RELATED"/>
    <property type="match status" value="1"/>
</dbReference>
<evidence type="ECO:0000259" key="6">
    <source>
        <dbReference type="PROSITE" id="PS51898"/>
    </source>
</evidence>
<dbReference type="InterPro" id="IPR036388">
    <property type="entry name" value="WH-like_DNA-bd_sf"/>
</dbReference>
<dbReference type="PROSITE" id="PS51898">
    <property type="entry name" value="TYR_RECOMBINASE"/>
    <property type="match status" value="1"/>
</dbReference>
<dbReference type="SMART" id="SM00345">
    <property type="entry name" value="HTH_GNTR"/>
    <property type="match status" value="1"/>
</dbReference>
<dbReference type="Pfam" id="PF00392">
    <property type="entry name" value="GntR"/>
    <property type="match status" value="1"/>
</dbReference>
<evidence type="ECO:0000256" key="3">
    <source>
        <dbReference type="ARBA" id="ARBA00023163"/>
    </source>
</evidence>
<evidence type="ECO:0000256" key="4">
    <source>
        <dbReference type="ARBA" id="ARBA00023172"/>
    </source>
</evidence>
<keyword evidence="8" id="KW-1185">Reference proteome</keyword>
<dbReference type="RefSeq" id="WP_274189727.1">
    <property type="nucleotide sequence ID" value="NZ_BAABHN010000013.1"/>
</dbReference>
<protein>
    <submittedName>
        <fullName evidence="7">Tyrosine-type recombinase/integrase</fullName>
    </submittedName>
</protein>
<keyword evidence="2" id="KW-0238">DNA-binding</keyword>
<dbReference type="CDD" id="cd01189">
    <property type="entry name" value="INT_ICEBs1_C_like"/>
    <property type="match status" value="1"/>
</dbReference>
<dbReference type="Proteomes" id="UP001595909">
    <property type="component" value="Unassembled WGS sequence"/>
</dbReference>
<sequence>MGATKSRSRGYVEQRSSGSYRAVIYAGLDPLTGKERYLRESAPTRKEAQAALARLQTKVDEKRHPRTNTTLGALLDQWMEVSHHHESTAERYAELIRIYLRPTFGTMPAGKLDAEVLELFYARLRRCRELCSGRARPGHVCRPLAANTVRKLHFVVRAALGLGVRWRHLGVNEAEIARPPAFERHDPDPPSTEEAAALLNEAASDPEWCLFLWLTMVTGTRRGEMCALRWSDLDLTRKVLSVTRATNGRREKDTKTHQGRRLAIDEKAVEMLRAHREQRVELCAKLGVELLNDGFVFSLTPDGSRPLRPATATQRYRRLAERLRLRSTRLHSLRHYSATELIAAGVDIRTVAGRLGHGDGGATTLKVYAAWVAEADKRAAAAMGSIVPQPRASARGPRAPYEEVAAALRNRIRTGELSSGSELPPVADLALSSAVSVGTAQRAVATLSSEGLVRTAPGRRTTVV</sequence>
<dbReference type="Pfam" id="PF00589">
    <property type="entry name" value="Phage_integrase"/>
    <property type="match status" value="1"/>
</dbReference>
<evidence type="ECO:0000313" key="8">
    <source>
        <dbReference type="Proteomes" id="UP001595909"/>
    </source>
</evidence>
<dbReference type="CDD" id="cd07377">
    <property type="entry name" value="WHTH_GntR"/>
    <property type="match status" value="1"/>
</dbReference>
<keyword evidence="3" id="KW-0804">Transcription</keyword>
<dbReference type="InterPro" id="IPR010998">
    <property type="entry name" value="Integrase_recombinase_N"/>
</dbReference>
<feature type="domain" description="HTH gntR-type" evidence="5">
    <location>
        <begin position="398"/>
        <end position="464"/>
    </location>
</feature>
<dbReference type="Gene3D" id="1.10.150.130">
    <property type="match status" value="1"/>
</dbReference>
<dbReference type="EMBL" id="JBHSIM010000013">
    <property type="protein sequence ID" value="MFC4832149.1"/>
    <property type="molecule type" value="Genomic_DNA"/>
</dbReference>
<evidence type="ECO:0000313" key="7">
    <source>
        <dbReference type="EMBL" id="MFC4832149.1"/>
    </source>
</evidence>
<dbReference type="Gene3D" id="1.10.10.10">
    <property type="entry name" value="Winged helix-like DNA-binding domain superfamily/Winged helix DNA-binding domain"/>
    <property type="match status" value="1"/>
</dbReference>
<organism evidence="7 8">
    <name type="scientific">Actinomycetospora chibensis</name>
    <dbReference type="NCBI Taxonomy" id="663606"/>
    <lineage>
        <taxon>Bacteria</taxon>
        <taxon>Bacillati</taxon>
        <taxon>Actinomycetota</taxon>
        <taxon>Actinomycetes</taxon>
        <taxon>Pseudonocardiales</taxon>
        <taxon>Pseudonocardiaceae</taxon>
        <taxon>Actinomycetospora</taxon>
    </lineage>
</organism>
<name>A0ABV9RF12_9PSEU</name>
<reference evidence="8" key="1">
    <citation type="journal article" date="2019" name="Int. J. Syst. Evol. Microbiol.">
        <title>The Global Catalogue of Microorganisms (GCM) 10K type strain sequencing project: providing services to taxonomists for standard genome sequencing and annotation.</title>
        <authorList>
            <consortium name="The Broad Institute Genomics Platform"/>
            <consortium name="The Broad Institute Genome Sequencing Center for Infectious Disease"/>
            <person name="Wu L."/>
            <person name="Ma J."/>
        </authorList>
    </citation>
    <scope>NUCLEOTIDE SEQUENCE [LARGE SCALE GENOMIC DNA]</scope>
    <source>
        <strain evidence="8">CCUG 50347</strain>
    </source>
</reference>
<dbReference type="InterPro" id="IPR050090">
    <property type="entry name" value="Tyrosine_recombinase_XerCD"/>
</dbReference>
<dbReference type="InterPro" id="IPR000524">
    <property type="entry name" value="Tscrpt_reg_HTH_GntR"/>
</dbReference>
<dbReference type="InterPro" id="IPR013762">
    <property type="entry name" value="Integrase-like_cat_sf"/>
</dbReference>
<evidence type="ECO:0000259" key="5">
    <source>
        <dbReference type="PROSITE" id="PS50949"/>
    </source>
</evidence>
<comment type="caution">
    <text evidence="7">The sequence shown here is derived from an EMBL/GenBank/DDBJ whole genome shotgun (WGS) entry which is preliminary data.</text>
</comment>
<proteinExistence type="predicted"/>
<dbReference type="InterPro" id="IPR011010">
    <property type="entry name" value="DNA_brk_join_enz"/>
</dbReference>
<keyword evidence="4" id="KW-0233">DNA recombination</keyword>
<evidence type="ECO:0000256" key="1">
    <source>
        <dbReference type="ARBA" id="ARBA00023015"/>
    </source>
</evidence>
<dbReference type="Gene3D" id="1.10.443.10">
    <property type="entry name" value="Intergrase catalytic core"/>
    <property type="match status" value="1"/>
</dbReference>
<dbReference type="PROSITE" id="PS50949">
    <property type="entry name" value="HTH_GNTR"/>
    <property type="match status" value="1"/>
</dbReference>
<dbReference type="SUPFAM" id="SSF56349">
    <property type="entry name" value="DNA breaking-rejoining enzymes"/>
    <property type="match status" value="1"/>
</dbReference>